<dbReference type="STRING" id="1307761.L21SP2_1680"/>
<dbReference type="Proteomes" id="UP000018680">
    <property type="component" value="Chromosome"/>
</dbReference>
<evidence type="ECO:0000256" key="1">
    <source>
        <dbReference type="SAM" id="SignalP"/>
    </source>
</evidence>
<sequence length="319" mass="33825">MKHTKPMILAALAVITLLSFAACDAVLGSLVSGRVVNVLSSGSEESYFKTGDGAASLVGASITLTNIDEPNNFVSVSVNDDGSYAVGGLKAGMYRISGSKSGWTFIPQEVYIGGSILNLPDTLAYPTDEAGALTVVMAWEETDYDIDLKASYGKTIDSENDKLLESELITTGASTGSGPGYSLTLERDVTLDTPTDLPRVETIAIDAANGAIGNANYDGGHEIRFYADLFSKDDGSTYGAEDEGSLTGDDNEAPAYATMYVMFDNLHYGTWTLPLNSAEKTINMINVYVYDGGNGNSAFKVYSSGNYGDDVYLSVEGQY</sequence>
<dbReference type="EMBL" id="CP006939">
    <property type="protein sequence ID" value="AHC15063.1"/>
    <property type="molecule type" value="Genomic_DNA"/>
</dbReference>
<dbReference type="OrthoDB" id="3771655at2"/>
<feature type="signal peptide" evidence="1">
    <location>
        <begin position="1"/>
        <end position="21"/>
    </location>
</feature>
<dbReference type="KEGG" id="slr:L21SP2_1680"/>
<gene>
    <name evidence="2" type="ORF">L21SP2_1680</name>
</gene>
<dbReference type="HOGENOM" id="CLU_871227_0_0_12"/>
<keyword evidence="3" id="KW-1185">Reference proteome</keyword>
<evidence type="ECO:0000313" key="2">
    <source>
        <dbReference type="EMBL" id="AHC15063.1"/>
    </source>
</evidence>
<keyword evidence="1" id="KW-0732">Signal</keyword>
<reference evidence="2 3" key="1">
    <citation type="journal article" date="2015" name="Stand. Genomic Sci.">
        <title>Complete genome sequence and description of Salinispira pacifica gen. nov., sp. nov., a novel spirochaete isolated form a hypersaline microbial mat.</title>
        <authorList>
            <person name="Ben Hania W."/>
            <person name="Joseph M."/>
            <person name="Schumann P."/>
            <person name="Bunk B."/>
            <person name="Fiebig A."/>
            <person name="Sproer C."/>
            <person name="Klenk H.P."/>
            <person name="Fardeau M.L."/>
            <person name="Spring S."/>
        </authorList>
    </citation>
    <scope>NUCLEOTIDE SEQUENCE [LARGE SCALE GENOMIC DNA]</scope>
    <source>
        <strain evidence="2 3">L21-RPul-D2</strain>
    </source>
</reference>
<name>V5WH09_9SPIO</name>
<proteinExistence type="predicted"/>
<feature type="chain" id="PRO_5004741969" description="Carboxypeptidase regulatory-like domain-containing protein" evidence="1">
    <location>
        <begin position="22"/>
        <end position="319"/>
    </location>
</feature>
<dbReference type="AlphaFoldDB" id="V5WH09"/>
<dbReference type="SUPFAM" id="SSF49478">
    <property type="entry name" value="Cna protein B-type domain"/>
    <property type="match status" value="1"/>
</dbReference>
<dbReference type="RefSeq" id="WP_024267982.1">
    <property type="nucleotide sequence ID" value="NC_023035.1"/>
</dbReference>
<protein>
    <recommendedName>
        <fullName evidence="4">Carboxypeptidase regulatory-like domain-containing protein</fullName>
    </recommendedName>
</protein>
<evidence type="ECO:0008006" key="4">
    <source>
        <dbReference type="Google" id="ProtNLM"/>
    </source>
</evidence>
<evidence type="ECO:0000313" key="3">
    <source>
        <dbReference type="Proteomes" id="UP000018680"/>
    </source>
</evidence>
<accession>V5WH09</accession>
<dbReference type="PROSITE" id="PS51257">
    <property type="entry name" value="PROKAR_LIPOPROTEIN"/>
    <property type="match status" value="1"/>
</dbReference>
<organism evidence="2 3">
    <name type="scientific">Salinispira pacifica</name>
    <dbReference type="NCBI Taxonomy" id="1307761"/>
    <lineage>
        <taxon>Bacteria</taxon>
        <taxon>Pseudomonadati</taxon>
        <taxon>Spirochaetota</taxon>
        <taxon>Spirochaetia</taxon>
        <taxon>Spirochaetales</taxon>
        <taxon>Spirochaetaceae</taxon>
        <taxon>Salinispira</taxon>
    </lineage>
</organism>